<sequence>MLHFQSMPMDLLIYIYQQFSCHFHILKLQY</sequence>
<proteinExistence type="predicted"/>
<protein>
    <submittedName>
        <fullName evidence="1">Uncharacterized protein</fullName>
    </submittedName>
</protein>
<organism evidence="1">
    <name type="scientific">Bacteriophage sp</name>
    <dbReference type="NCBI Taxonomy" id="38018"/>
    <lineage>
        <taxon>Viruses</taxon>
    </lineage>
</organism>
<evidence type="ECO:0000313" key="1">
    <source>
        <dbReference type="EMBL" id="DAD55978.1"/>
    </source>
</evidence>
<reference evidence="1" key="1">
    <citation type="journal article" date="2021" name="Proc. Natl. Acad. Sci. U.S.A.">
        <title>A Catalog of Tens of Thousands of Viruses from Human Metagenomes Reveals Hidden Associations with Chronic Diseases.</title>
        <authorList>
            <person name="Tisza M.J."/>
            <person name="Buck C.B."/>
        </authorList>
    </citation>
    <scope>NUCLEOTIDE SEQUENCE</scope>
    <source>
        <strain evidence="1">CtOZu12</strain>
    </source>
</reference>
<name>A0A8D9UHV1_9VIRU</name>
<dbReference type="EMBL" id="BK029940">
    <property type="protein sequence ID" value="DAD55978.1"/>
    <property type="molecule type" value="Genomic_DNA"/>
</dbReference>
<accession>A0A8D9UHV1</accession>